<dbReference type="EMBL" id="QGLE01000010">
    <property type="protein sequence ID" value="PWR20141.1"/>
    <property type="molecule type" value="Genomic_DNA"/>
</dbReference>
<dbReference type="PIRSF" id="PIRSF018455">
    <property type="entry name" value="MepA"/>
    <property type="match status" value="1"/>
</dbReference>
<keyword evidence="6" id="KW-0862">Zinc</keyword>
<dbReference type="InterPro" id="IPR009045">
    <property type="entry name" value="Zn_M74/Hedgehog-like"/>
</dbReference>
<evidence type="ECO:0000313" key="11">
    <source>
        <dbReference type="EMBL" id="PWR20141.1"/>
    </source>
</evidence>
<evidence type="ECO:0000256" key="1">
    <source>
        <dbReference type="ARBA" id="ARBA00022670"/>
    </source>
</evidence>
<name>A0A317E0H1_9PROT</name>
<gene>
    <name evidence="11" type="ORF">DKG74_15755</name>
</gene>
<comment type="caution">
    <text evidence="11">The sequence shown here is derived from an EMBL/GenBank/DDBJ whole genome shotgun (WGS) entry which is preliminary data.</text>
</comment>
<dbReference type="Gene3D" id="3.30.1380.10">
    <property type="match status" value="1"/>
</dbReference>
<feature type="region of interest" description="Disordered" evidence="9">
    <location>
        <begin position="224"/>
        <end position="267"/>
    </location>
</feature>
<dbReference type="Pfam" id="PF03411">
    <property type="entry name" value="Peptidase_M74"/>
    <property type="match status" value="1"/>
</dbReference>
<keyword evidence="4" id="KW-0574">Periplasm</keyword>
<feature type="disulfide bond" evidence="8">
    <location>
        <begin position="220"/>
        <end position="227"/>
    </location>
</feature>
<dbReference type="OrthoDB" id="1467367at2"/>
<keyword evidence="12" id="KW-1185">Reference proteome</keyword>
<evidence type="ECO:0000313" key="12">
    <source>
        <dbReference type="Proteomes" id="UP000245461"/>
    </source>
</evidence>
<feature type="chain" id="PRO_5016234440" evidence="10">
    <location>
        <begin position="20"/>
        <end position="279"/>
    </location>
</feature>
<evidence type="ECO:0000256" key="3">
    <source>
        <dbReference type="ARBA" id="ARBA00022729"/>
    </source>
</evidence>
<dbReference type="GO" id="GO:0030288">
    <property type="term" value="C:outer membrane-bounded periplasmic space"/>
    <property type="evidence" value="ECO:0007669"/>
    <property type="project" value="InterPro"/>
</dbReference>
<keyword evidence="7" id="KW-0482">Metalloprotease</keyword>
<keyword evidence="1" id="KW-0645">Protease</keyword>
<keyword evidence="3 10" id="KW-0732">Signal</keyword>
<dbReference type="SUPFAM" id="SSF55166">
    <property type="entry name" value="Hedgehog/DD-peptidase"/>
    <property type="match status" value="1"/>
</dbReference>
<evidence type="ECO:0000256" key="4">
    <source>
        <dbReference type="ARBA" id="ARBA00022764"/>
    </source>
</evidence>
<protein>
    <submittedName>
        <fullName evidence="11">Penicillin-insensitive murein endopeptidase</fullName>
    </submittedName>
</protein>
<feature type="signal peptide" evidence="10">
    <location>
        <begin position="1"/>
        <end position="19"/>
    </location>
</feature>
<evidence type="ECO:0000256" key="7">
    <source>
        <dbReference type="ARBA" id="ARBA00023049"/>
    </source>
</evidence>
<evidence type="ECO:0000256" key="2">
    <source>
        <dbReference type="ARBA" id="ARBA00022723"/>
    </source>
</evidence>
<dbReference type="RefSeq" id="WP_109907138.1">
    <property type="nucleotide sequence ID" value="NZ_QGLE01000010.1"/>
</dbReference>
<evidence type="ECO:0000256" key="10">
    <source>
        <dbReference type="SAM" id="SignalP"/>
    </source>
</evidence>
<organism evidence="11 12">
    <name type="scientific">Zavarzinia aquatilis</name>
    <dbReference type="NCBI Taxonomy" id="2211142"/>
    <lineage>
        <taxon>Bacteria</taxon>
        <taxon>Pseudomonadati</taxon>
        <taxon>Pseudomonadota</taxon>
        <taxon>Alphaproteobacteria</taxon>
        <taxon>Rhodospirillales</taxon>
        <taxon>Zavarziniaceae</taxon>
        <taxon>Zavarzinia</taxon>
    </lineage>
</organism>
<feature type="disulfide bond" evidence="8">
    <location>
        <begin position="48"/>
        <end position="272"/>
    </location>
</feature>
<dbReference type="GO" id="GO:0008237">
    <property type="term" value="F:metallopeptidase activity"/>
    <property type="evidence" value="ECO:0007669"/>
    <property type="project" value="UniProtKB-KW"/>
</dbReference>
<reference evidence="11 12" key="1">
    <citation type="submission" date="2018-05" db="EMBL/GenBank/DDBJ databases">
        <title>Zavarzinia sp. HR-AS.</title>
        <authorList>
            <person name="Lee Y."/>
            <person name="Jeon C.O."/>
        </authorList>
    </citation>
    <scope>NUCLEOTIDE SEQUENCE [LARGE SCALE GENOMIC DNA]</scope>
    <source>
        <strain evidence="11 12">HR-AS</strain>
    </source>
</reference>
<evidence type="ECO:0000256" key="6">
    <source>
        <dbReference type="ARBA" id="ARBA00022833"/>
    </source>
</evidence>
<evidence type="ECO:0000256" key="8">
    <source>
        <dbReference type="PIRSR" id="PIRSR018455-2"/>
    </source>
</evidence>
<dbReference type="InterPro" id="IPR005073">
    <property type="entry name" value="Peptidase_M74"/>
</dbReference>
<dbReference type="NCBIfam" id="NF006947">
    <property type="entry name" value="PRK09429.1"/>
    <property type="match status" value="1"/>
</dbReference>
<feature type="disulfide bond" evidence="8">
    <location>
        <begin position="190"/>
        <end position="239"/>
    </location>
</feature>
<sequence length="279" mass="29750">MRRLAAALLIALAAAPAAAQTRYDTPWAHVETPSQGPSHSIGGPARGCIAGAVALPAEGEGFQVLRRWRNRFWGNPELTRFITRFGAAVAAAQKRPVLIGDMSQPRGGPMATGHRSHQMGVDVDILFTLGPMAASAREALTDPPSMLRPGGLAVDTTRFGAAQVGLLRLAAQDADVARIFVNFRLKKRLCETLPAADRAWLNKVRPWAGHDEHFHVRLRCPADSPACENQDPVPPGDGCDETLEAWFKPPPPPDPNAPKPPPPKVPQVPAACAAVLAAP</sequence>
<dbReference type="GO" id="GO:0046872">
    <property type="term" value="F:metal ion binding"/>
    <property type="evidence" value="ECO:0007669"/>
    <property type="project" value="UniProtKB-KW"/>
</dbReference>
<dbReference type="Proteomes" id="UP000245461">
    <property type="component" value="Unassembled WGS sequence"/>
</dbReference>
<dbReference type="AlphaFoldDB" id="A0A317E0H1"/>
<evidence type="ECO:0000256" key="5">
    <source>
        <dbReference type="ARBA" id="ARBA00022801"/>
    </source>
</evidence>
<accession>A0A317E0H1</accession>
<dbReference type="GO" id="GO:0004252">
    <property type="term" value="F:serine-type endopeptidase activity"/>
    <property type="evidence" value="ECO:0007669"/>
    <property type="project" value="InterPro"/>
</dbReference>
<proteinExistence type="predicted"/>
<keyword evidence="8" id="KW-1015">Disulfide bond</keyword>
<evidence type="ECO:0000256" key="9">
    <source>
        <dbReference type="SAM" id="MobiDB-lite"/>
    </source>
</evidence>
<feature type="compositionally biased region" description="Pro residues" evidence="9">
    <location>
        <begin position="248"/>
        <end position="266"/>
    </location>
</feature>
<keyword evidence="5" id="KW-0378">Hydrolase</keyword>
<keyword evidence="2" id="KW-0479">Metal-binding</keyword>
<dbReference type="GO" id="GO:0006508">
    <property type="term" value="P:proteolysis"/>
    <property type="evidence" value="ECO:0007669"/>
    <property type="project" value="UniProtKB-KW"/>
</dbReference>